<keyword evidence="2" id="KW-0472">Membrane</keyword>
<feature type="chain" id="PRO_5044015709" evidence="3">
    <location>
        <begin position="28"/>
        <end position="584"/>
    </location>
</feature>
<keyword evidence="6" id="KW-1185">Reference proteome</keyword>
<feature type="transmembrane region" description="Helical" evidence="2">
    <location>
        <begin position="285"/>
        <end position="303"/>
    </location>
</feature>
<dbReference type="Pfam" id="PF20990">
    <property type="entry name" value="DUF2207_C"/>
    <property type="match status" value="1"/>
</dbReference>
<evidence type="ECO:0000256" key="2">
    <source>
        <dbReference type="SAM" id="Phobius"/>
    </source>
</evidence>
<name>A0AAW9MWG8_9FIRM</name>
<comment type="caution">
    <text evidence="5">The sequence shown here is derived from an EMBL/GenBank/DDBJ whole genome shotgun (WGS) entry which is preliminary data.</text>
</comment>
<feature type="domain" description="Predicted membrane protein YciQ-like C-terminal" evidence="4">
    <location>
        <begin position="465"/>
        <end position="520"/>
    </location>
</feature>
<keyword evidence="3" id="KW-0732">Signal</keyword>
<evidence type="ECO:0000259" key="4">
    <source>
        <dbReference type="Pfam" id="PF20990"/>
    </source>
</evidence>
<feature type="region of interest" description="Disordered" evidence="1">
    <location>
        <begin position="555"/>
        <end position="584"/>
    </location>
</feature>
<dbReference type="EMBL" id="JAYKOT010000001">
    <property type="protein sequence ID" value="MEB3428825.1"/>
    <property type="molecule type" value="Genomic_DNA"/>
</dbReference>
<gene>
    <name evidence="5" type="ORF">VLK81_02100</name>
</gene>
<organism evidence="5 6">
    <name type="scientific">Citroniella saccharovorans</name>
    <dbReference type="NCBI Taxonomy" id="2053367"/>
    <lineage>
        <taxon>Bacteria</taxon>
        <taxon>Bacillati</taxon>
        <taxon>Bacillota</taxon>
        <taxon>Tissierellia</taxon>
        <taxon>Tissierellales</taxon>
        <taxon>Peptoniphilaceae</taxon>
        <taxon>Citroniella</taxon>
    </lineage>
</organism>
<evidence type="ECO:0000313" key="6">
    <source>
        <dbReference type="Proteomes" id="UP001357733"/>
    </source>
</evidence>
<reference evidence="5 6" key="1">
    <citation type="submission" date="2024-01" db="EMBL/GenBank/DDBJ databases">
        <title>Complete genome sequence of Citroniella saccharovorans strain M6.X9, isolated from human fecal sample.</title>
        <authorList>
            <person name="Cheng G."/>
            <person name="Westerholm M."/>
            <person name="Schnurer A."/>
        </authorList>
    </citation>
    <scope>NUCLEOTIDE SEQUENCE [LARGE SCALE GENOMIC DNA]</scope>
    <source>
        <strain evidence="5 6">DSM 29873</strain>
    </source>
</reference>
<dbReference type="InterPro" id="IPR048389">
    <property type="entry name" value="YciQ-like_C"/>
</dbReference>
<evidence type="ECO:0000256" key="1">
    <source>
        <dbReference type="SAM" id="MobiDB-lite"/>
    </source>
</evidence>
<sequence>MKKIKKLVFFFALFFSISLVTNQKVLADSGIYSIDVKADIQDDGSVIITDERKIWANSGTEHFISLGNLKDMEVVDFKVEEEGVDFTFDENYDINASLEAKRGRYGYNYNGDEIELCFGIGSYGEHNFKITYKISNFVMKTSDGYPFVYWTFYNRDIGNTDHVNVILTKDGKTFNTENSRIWGFGFNGESKIEENGLSLDSGGKLNKNNQMVMLAIFEKDFLPANNNYELSKEELINTALEGSSYNLDNALGKEDSYPEDYDHGEFDADYGGYNYRNSFFDFSNILFFFPFFIIFPAIIAKIIKGGKKKEFMPEDKSKHYPEIPYYSDFDDFFVDTAFFTDNQGFMRKNWVSAYFLKWIQDGAIYQETREKGLIFKKDAVVFRLNLDKKENMSEAERMLFNMVAAASGSDLVLDENEFKNYSVNHQNKLISFENKVLFESKRRLGEKALLAKSDKGFFNSNKFIPNEEGKKICDNIWGFRNYLNKYSLLSERESRDVHIWDKYLIWAGVFGIADKVYEQFKELMPEYGELTSYNLPTIMMINNFSRVYESGVRPSSSSSSGFGGSTSFGGGGGSFGGGSGGGTR</sequence>
<feature type="compositionally biased region" description="Gly residues" evidence="1">
    <location>
        <begin position="561"/>
        <end position="584"/>
    </location>
</feature>
<feature type="signal peptide" evidence="3">
    <location>
        <begin position="1"/>
        <end position="27"/>
    </location>
</feature>
<dbReference type="RefSeq" id="WP_324618857.1">
    <property type="nucleotide sequence ID" value="NZ_JAYKOT010000001.1"/>
</dbReference>
<evidence type="ECO:0000256" key="3">
    <source>
        <dbReference type="SAM" id="SignalP"/>
    </source>
</evidence>
<accession>A0AAW9MWG8</accession>
<protein>
    <submittedName>
        <fullName evidence="5">DUF2207 domain-containing protein</fullName>
    </submittedName>
</protein>
<proteinExistence type="predicted"/>
<keyword evidence="2" id="KW-0812">Transmembrane</keyword>
<evidence type="ECO:0000313" key="5">
    <source>
        <dbReference type="EMBL" id="MEB3428825.1"/>
    </source>
</evidence>
<dbReference type="Proteomes" id="UP001357733">
    <property type="component" value="Unassembled WGS sequence"/>
</dbReference>
<keyword evidence="2" id="KW-1133">Transmembrane helix</keyword>
<dbReference type="AlphaFoldDB" id="A0AAW9MWG8"/>